<keyword evidence="2" id="KW-1003">Cell membrane</keyword>
<dbReference type="PANTHER" id="PTHR38035">
    <property type="entry name" value="UPF0070 PROTEIN YFGM"/>
    <property type="match status" value="1"/>
</dbReference>
<name>A0AAW8JGB0_9GAMM</name>
<evidence type="ECO:0000313" key="12">
    <source>
        <dbReference type="Proteomes" id="UP001243844"/>
    </source>
</evidence>
<comment type="caution">
    <text evidence="11">The sequence shown here is derived from an EMBL/GenBank/DDBJ whole genome shotgun (WGS) entry which is preliminary data.</text>
</comment>
<dbReference type="RefSeq" id="WP_308975095.1">
    <property type="nucleotide sequence ID" value="NZ_JAVIDL010000033.1"/>
</dbReference>
<dbReference type="PIRSF" id="PIRSF006170">
    <property type="entry name" value="YfgM"/>
    <property type="match status" value="1"/>
</dbReference>
<feature type="transmembrane region" description="Helical" evidence="9">
    <location>
        <begin position="20"/>
        <end position="41"/>
    </location>
</feature>
<dbReference type="InterPro" id="IPR018704">
    <property type="entry name" value="SecYEG/CpoB_TPR"/>
</dbReference>
<evidence type="ECO:0000256" key="4">
    <source>
        <dbReference type="ARBA" id="ARBA00022989"/>
    </source>
</evidence>
<keyword evidence="4 9" id="KW-1133">Transmembrane helix</keyword>
<comment type="similarity">
    <text evidence="7">Belongs to the YfgM family.</text>
</comment>
<evidence type="ECO:0000256" key="8">
    <source>
        <dbReference type="ARBA" id="ARBA00024235"/>
    </source>
</evidence>
<keyword evidence="3 9" id="KW-0812">Transmembrane</keyword>
<dbReference type="InterPro" id="IPR011990">
    <property type="entry name" value="TPR-like_helical_dom_sf"/>
</dbReference>
<keyword evidence="5 9" id="KW-0472">Membrane</keyword>
<dbReference type="InterPro" id="IPR026039">
    <property type="entry name" value="YfgM"/>
</dbReference>
<evidence type="ECO:0000256" key="2">
    <source>
        <dbReference type="ARBA" id="ARBA00022475"/>
    </source>
</evidence>
<accession>A0AAW8JGB0</accession>
<dbReference type="Pfam" id="PF09976">
    <property type="entry name" value="TPR_21"/>
    <property type="match status" value="1"/>
</dbReference>
<evidence type="ECO:0000256" key="6">
    <source>
        <dbReference type="ARBA" id="ARBA00023186"/>
    </source>
</evidence>
<dbReference type="Gene3D" id="1.25.40.10">
    <property type="entry name" value="Tetratricopeptide repeat domain"/>
    <property type="match status" value="1"/>
</dbReference>
<evidence type="ECO:0000256" key="9">
    <source>
        <dbReference type="SAM" id="Phobius"/>
    </source>
</evidence>
<gene>
    <name evidence="11" type="ORF">RFH47_13625</name>
</gene>
<sequence length="233" mass="25632">MSAMTEEEQLNSLKSFFQKYGSKLVSGILIALIALFGWQYWTKNNAAKGQMQTAKVQQLMDEAPSVGDDKKAFAALAAKADNIVKEDPNSVQALQSQLVMAQLAYEKADYAGAERELNKVESSTLADEGLMAVVRIGLADAQSAQKKYDVALKTLDKVTLPAFKATVDEARGDIFVAKNDTVNAKKYYQNAWNTLVESKQERQLLQIKLQSVGVLVDNPDVELPIIQPQVDES</sequence>
<comment type="subcellular location">
    <subcellularLocation>
        <location evidence="1">Cell membrane</location>
        <topology evidence="1">Single-pass type II membrane protein</topology>
    </subcellularLocation>
</comment>
<proteinExistence type="inferred from homology"/>
<evidence type="ECO:0000256" key="3">
    <source>
        <dbReference type="ARBA" id="ARBA00022692"/>
    </source>
</evidence>
<dbReference type="Proteomes" id="UP001243844">
    <property type="component" value="Unassembled WGS sequence"/>
</dbReference>
<protein>
    <recommendedName>
        <fullName evidence="8">Ancillary SecYEG translocon subunit</fullName>
    </recommendedName>
</protein>
<dbReference type="GO" id="GO:0005886">
    <property type="term" value="C:plasma membrane"/>
    <property type="evidence" value="ECO:0007669"/>
    <property type="project" value="UniProtKB-SubCell"/>
</dbReference>
<reference evidence="11" key="1">
    <citation type="submission" date="2023-08" db="EMBL/GenBank/DDBJ databases">
        <title>Emergence of clinically-relevant ST2 carbapenem-resistant Acinetobacter baumannii strains in hospital sewages in Zhejiang, East of China.</title>
        <authorList>
            <person name="Kaichao C."/>
            <person name="Zhang R."/>
        </authorList>
    </citation>
    <scope>NUCLEOTIDE SEQUENCE</scope>
    <source>
        <strain evidence="11">M-RB-37</strain>
    </source>
</reference>
<evidence type="ECO:0000256" key="1">
    <source>
        <dbReference type="ARBA" id="ARBA00004401"/>
    </source>
</evidence>
<dbReference type="GO" id="GO:0044877">
    <property type="term" value="F:protein-containing complex binding"/>
    <property type="evidence" value="ECO:0007669"/>
    <property type="project" value="InterPro"/>
</dbReference>
<feature type="domain" description="Ancillary SecYEG translocon subunit/Cell division coordinator CpoB TPR" evidence="10">
    <location>
        <begin position="14"/>
        <end position="213"/>
    </location>
</feature>
<evidence type="ECO:0000256" key="5">
    <source>
        <dbReference type="ARBA" id="ARBA00023136"/>
    </source>
</evidence>
<dbReference type="EMBL" id="JAVIDL010000033">
    <property type="protein sequence ID" value="MDQ8936759.1"/>
    <property type="molecule type" value="Genomic_DNA"/>
</dbReference>
<evidence type="ECO:0000313" key="11">
    <source>
        <dbReference type="EMBL" id="MDQ8936759.1"/>
    </source>
</evidence>
<evidence type="ECO:0000256" key="7">
    <source>
        <dbReference type="ARBA" id="ARBA00024197"/>
    </source>
</evidence>
<organism evidence="11 12">
    <name type="scientific">Acinetobacter rudis</name>
    <dbReference type="NCBI Taxonomy" id="632955"/>
    <lineage>
        <taxon>Bacteria</taxon>
        <taxon>Pseudomonadati</taxon>
        <taxon>Pseudomonadota</taxon>
        <taxon>Gammaproteobacteria</taxon>
        <taxon>Moraxellales</taxon>
        <taxon>Moraxellaceae</taxon>
        <taxon>Acinetobacter</taxon>
    </lineage>
</organism>
<dbReference type="PANTHER" id="PTHR38035:SF1">
    <property type="entry name" value="ANCILLARY SECYEG TRANSLOCON SUBUNIT"/>
    <property type="match status" value="1"/>
</dbReference>
<dbReference type="AlphaFoldDB" id="A0AAW8JGB0"/>
<keyword evidence="6" id="KW-0143">Chaperone</keyword>
<evidence type="ECO:0000259" key="10">
    <source>
        <dbReference type="Pfam" id="PF09976"/>
    </source>
</evidence>